<gene>
    <name evidence="2" type="ORF">A2722_00795</name>
</gene>
<dbReference type="AlphaFoldDB" id="A0A1F5PFY0"/>
<evidence type="ECO:0000313" key="3">
    <source>
        <dbReference type="Proteomes" id="UP000178377"/>
    </source>
</evidence>
<accession>A0A1F5PFY0</accession>
<sequence length="193" mass="22333">MRQLVFLFVLALPLSVGAQDLQNRNVIHTAVDLSRTLYLANWSVTNVKTQSPNNTNLFTGIGYRQVNWWLESMLWKQWNSRGGLWGIDNRFRAQLTKNLSVYAEPAVILTNPAFYEFIYAEYAVSKKLRVGGETENTHRLTKQSIAVGPRVGYVLGRRSKIDFQISMAYRFSPTGKDELRLYFNVTRRFSPRF</sequence>
<reference evidence="2 3" key="1">
    <citation type="journal article" date="2016" name="Nat. Commun.">
        <title>Thousands of microbial genomes shed light on interconnected biogeochemical processes in an aquifer system.</title>
        <authorList>
            <person name="Anantharaman K."/>
            <person name="Brown C.T."/>
            <person name="Hug L.A."/>
            <person name="Sharon I."/>
            <person name="Castelle C.J."/>
            <person name="Probst A.J."/>
            <person name="Thomas B.C."/>
            <person name="Singh A."/>
            <person name="Wilkins M.J."/>
            <person name="Karaoz U."/>
            <person name="Brodie E.L."/>
            <person name="Williams K.H."/>
            <person name="Hubbard S.S."/>
            <person name="Banfield J.F."/>
        </authorList>
    </citation>
    <scope>NUCLEOTIDE SEQUENCE [LARGE SCALE GENOMIC DNA]</scope>
</reference>
<protein>
    <recommendedName>
        <fullName evidence="4">Outer membrane protein beta-barrel domain-containing protein</fullName>
    </recommendedName>
</protein>
<keyword evidence="1" id="KW-0732">Signal</keyword>
<dbReference type="Proteomes" id="UP000178377">
    <property type="component" value="Unassembled WGS sequence"/>
</dbReference>
<organism evidence="2 3">
    <name type="scientific">Candidatus Doudnabacteria bacterium RIFCSPHIGHO2_01_FULL_50_11</name>
    <dbReference type="NCBI Taxonomy" id="1817828"/>
    <lineage>
        <taxon>Bacteria</taxon>
        <taxon>Candidatus Doudnaibacteriota</taxon>
    </lineage>
</organism>
<dbReference type="STRING" id="1817828.A2722_00795"/>
<name>A0A1F5PFY0_9BACT</name>
<evidence type="ECO:0008006" key="4">
    <source>
        <dbReference type="Google" id="ProtNLM"/>
    </source>
</evidence>
<comment type="caution">
    <text evidence="2">The sequence shown here is derived from an EMBL/GenBank/DDBJ whole genome shotgun (WGS) entry which is preliminary data.</text>
</comment>
<evidence type="ECO:0000313" key="2">
    <source>
        <dbReference type="EMBL" id="OGE88869.1"/>
    </source>
</evidence>
<feature type="signal peptide" evidence="1">
    <location>
        <begin position="1"/>
        <end position="18"/>
    </location>
</feature>
<dbReference type="EMBL" id="MFEO01000029">
    <property type="protein sequence ID" value="OGE88869.1"/>
    <property type="molecule type" value="Genomic_DNA"/>
</dbReference>
<proteinExistence type="predicted"/>
<feature type="chain" id="PRO_5009520380" description="Outer membrane protein beta-barrel domain-containing protein" evidence="1">
    <location>
        <begin position="19"/>
        <end position="193"/>
    </location>
</feature>
<evidence type="ECO:0000256" key="1">
    <source>
        <dbReference type="SAM" id="SignalP"/>
    </source>
</evidence>